<dbReference type="CDD" id="cd00085">
    <property type="entry name" value="HNHc"/>
    <property type="match status" value="1"/>
</dbReference>
<evidence type="ECO:0000313" key="3">
    <source>
        <dbReference type="EMBL" id="UGS26341.1"/>
    </source>
</evidence>
<keyword evidence="3" id="KW-0255">Endonuclease</keyword>
<name>A0ABY3RTU3_9MICO</name>
<proteinExistence type="predicted"/>
<dbReference type="Pfam" id="PF01844">
    <property type="entry name" value="HNH"/>
    <property type="match status" value="1"/>
</dbReference>
<dbReference type="GO" id="GO:0004519">
    <property type="term" value="F:endonuclease activity"/>
    <property type="evidence" value="ECO:0007669"/>
    <property type="project" value="UniProtKB-KW"/>
</dbReference>
<dbReference type="RefSeq" id="WP_231820058.1">
    <property type="nucleotide sequence ID" value="NZ_CP082781.1"/>
</dbReference>
<dbReference type="InterPro" id="IPR002711">
    <property type="entry name" value="HNH"/>
</dbReference>
<evidence type="ECO:0000259" key="2">
    <source>
        <dbReference type="SMART" id="SM00507"/>
    </source>
</evidence>
<keyword evidence="3" id="KW-0540">Nuclease</keyword>
<organism evidence="3 4">
    <name type="scientific">Microbacterium resistens</name>
    <dbReference type="NCBI Taxonomy" id="156977"/>
    <lineage>
        <taxon>Bacteria</taxon>
        <taxon>Bacillati</taxon>
        <taxon>Actinomycetota</taxon>
        <taxon>Actinomycetes</taxon>
        <taxon>Micrococcales</taxon>
        <taxon>Microbacteriaceae</taxon>
        <taxon>Microbacterium</taxon>
    </lineage>
</organism>
<evidence type="ECO:0000256" key="1">
    <source>
        <dbReference type="SAM" id="MobiDB-lite"/>
    </source>
</evidence>
<evidence type="ECO:0000313" key="4">
    <source>
        <dbReference type="Proteomes" id="UP001199642"/>
    </source>
</evidence>
<dbReference type="EMBL" id="CP082781">
    <property type="protein sequence ID" value="UGS26341.1"/>
    <property type="molecule type" value="Genomic_DNA"/>
</dbReference>
<feature type="region of interest" description="Disordered" evidence="1">
    <location>
        <begin position="74"/>
        <end position="95"/>
    </location>
</feature>
<dbReference type="Proteomes" id="UP001199642">
    <property type="component" value="Chromosome"/>
</dbReference>
<keyword evidence="3" id="KW-0378">Hydrolase</keyword>
<sequence>MGQLLSTRAWRELRAEVAAEYRAKNLPCWMDGQPIDYDAPAGDPEALDVDHAKPRSTHPHLALDRNNLRPAHVRCNRSRGNRAPRPQLGTVTEDW</sequence>
<protein>
    <submittedName>
        <fullName evidence="3">HNH endonuclease</fullName>
    </submittedName>
</protein>
<dbReference type="SMART" id="SM00507">
    <property type="entry name" value="HNHc"/>
    <property type="match status" value="1"/>
</dbReference>
<keyword evidence="4" id="KW-1185">Reference proteome</keyword>
<reference evidence="3 4" key="1">
    <citation type="submission" date="2023-01" db="EMBL/GenBank/DDBJ databases">
        <title>Characterization of estradiol degrading bacteria Microbacterium sp. MZT7 and reveal degrading genes through genome analysis.</title>
        <authorList>
            <person name="Hao P."/>
            <person name="Gao Y."/>
        </authorList>
    </citation>
    <scope>NUCLEOTIDE SEQUENCE [LARGE SCALE GENOMIC DNA]</scope>
    <source>
        <strain evidence="3 4">MZT7</strain>
    </source>
</reference>
<gene>
    <name evidence="3" type="ORF">K8F61_17200</name>
</gene>
<accession>A0ABY3RTU3</accession>
<dbReference type="InterPro" id="IPR003615">
    <property type="entry name" value="HNH_nuc"/>
</dbReference>
<feature type="domain" description="HNH nuclease" evidence="2">
    <location>
        <begin position="12"/>
        <end position="77"/>
    </location>
</feature>
<dbReference type="Gene3D" id="1.10.30.50">
    <property type="match status" value="1"/>
</dbReference>